<dbReference type="PANTHER" id="PTHR44324:SF4">
    <property type="entry name" value="WD40 REPEAT DOMAIN 95"/>
    <property type="match status" value="1"/>
</dbReference>
<evidence type="ECO:0000256" key="1">
    <source>
        <dbReference type="ARBA" id="ARBA00022574"/>
    </source>
</evidence>
<dbReference type="SMART" id="SM00320">
    <property type="entry name" value="WD40"/>
    <property type="match status" value="5"/>
</dbReference>
<dbReference type="SUPFAM" id="SSF50978">
    <property type="entry name" value="WD40 repeat-like"/>
    <property type="match status" value="1"/>
</dbReference>
<evidence type="ECO:0000256" key="2">
    <source>
        <dbReference type="ARBA" id="ARBA00022737"/>
    </source>
</evidence>
<reference evidence="4" key="1">
    <citation type="submission" date="2025-08" db="UniProtKB">
        <authorList>
            <consortium name="Ensembl"/>
        </authorList>
    </citation>
    <scope>IDENTIFICATION</scope>
</reference>
<dbReference type="AlphaFoldDB" id="A0A672Q753"/>
<evidence type="ECO:0000313" key="5">
    <source>
        <dbReference type="Proteomes" id="UP000472262"/>
    </source>
</evidence>
<dbReference type="InterPro" id="IPR019775">
    <property type="entry name" value="WD40_repeat_CS"/>
</dbReference>
<keyword evidence="2" id="KW-0677">Repeat</keyword>
<dbReference type="Proteomes" id="UP000472262">
    <property type="component" value="Unassembled WGS sequence"/>
</dbReference>
<dbReference type="InterPro" id="IPR051242">
    <property type="entry name" value="WD-EF-hand_domain"/>
</dbReference>
<accession>A0A672Q753</accession>
<dbReference type="PROSITE" id="PS00678">
    <property type="entry name" value="WD_REPEATS_1"/>
    <property type="match status" value="1"/>
</dbReference>
<dbReference type="InterPro" id="IPR001680">
    <property type="entry name" value="WD40_rpt"/>
</dbReference>
<organism evidence="4 5">
    <name type="scientific">Sinocyclocheilus grahami</name>
    <name type="common">Dianchi golden-line fish</name>
    <name type="synonym">Barbus grahami</name>
    <dbReference type="NCBI Taxonomy" id="75366"/>
    <lineage>
        <taxon>Eukaryota</taxon>
        <taxon>Metazoa</taxon>
        <taxon>Chordata</taxon>
        <taxon>Craniata</taxon>
        <taxon>Vertebrata</taxon>
        <taxon>Euteleostomi</taxon>
        <taxon>Actinopterygii</taxon>
        <taxon>Neopterygii</taxon>
        <taxon>Teleostei</taxon>
        <taxon>Ostariophysi</taxon>
        <taxon>Cypriniformes</taxon>
        <taxon>Cyprinidae</taxon>
        <taxon>Cyprininae</taxon>
        <taxon>Sinocyclocheilus</taxon>
    </lineage>
</organism>
<evidence type="ECO:0000313" key="4">
    <source>
        <dbReference type="Ensembl" id="ENSSGRP00000072121.1"/>
    </source>
</evidence>
<dbReference type="InterPro" id="IPR036322">
    <property type="entry name" value="WD40_repeat_dom_sf"/>
</dbReference>
<dbReference type="PROSITE" id="PS50082">
    <property type="entry name" value="WD_REPEATS_2"/>
    <property type="match status" value="1"/>
</dbReference>
<dbReference type="Ensembl" id="ENSSGRT00000076810.1">
    <property type="protein sequence ID" value="ENSSGRP00000072121.1"/>
    <property type="gene ID" value="ENSSGRG00000036813.1"/>
</dbReference>
<feature type="repeat" description="WD" evidence="3">
    <location>
        <begin position="267"/>
        <end position="307"/>
    </location>
</feature>
<dbReference type="OMA" id="HYSGKPT"/>
<dbReference type="PANTHER" id="PTHR44324">
    <property type="entry name" value="WD40 REPEAT DOMAIN 95"/>
    <property type="match status" value="1"/>
</dbReference>
<evidence type="ECO:0000256" key="3">
    <source>
        <dbReference type="PROSITE-ProRule" id="PRU00221"/>
    </source>
</evidence>
<keyword evidence="1 3" id="KW-0853">WD repeat</keyword>
<name>A0A672Q753_SINGR</name>
<sequence>MREKTEVCGERKSTKVAQRATSNQTVFTVPKGVATFDFCTNQNLLVTGGMDKLLRMWMPYVPRKPTGILKGHTAPVSYLCIASEDGHIFSVSTDNTAKDQTCLFTAHPKASQIQGELSACLYSSAVKGLYIASDSLALLSLQIKYPKGSQIVSHKEPVLCCGYSEEFRQVVSCSEGSDVETGAQVFEYGCAYGESAITCMAFDTKTWLKIVLKILSHIPYKAVVKQSCIFPRCAEICGCAYLTLHRNVLVISVGWGPCFSHDLILYQNGHKEDILCIAHCTPHLVATGSYDGELIVWNVVSGRIQCRFQTPQSQQSSSTHYNWHFLLTSPMDCSVRLWSIHGEFIGTFGQEESWSINTPSSWKQPAVPYEILIDPIRHPDIRYCQRYCLSGKKKKCL</sequence>
<reference evidence="4" key="2">
    <citation type="submission" date="2025-09" db="UniProtKB">
        <authorList>
            <consortium name="Ensembl"/>
        </authorList>
    </citation>
    <scope>IDENTIFICATION</scope>
</reference>
<keyword evidence="5" id="KW-1185">Reference proteome</keyword>
<proteinExistence type="predicted"/>
<dbReference type="Gene3D" id="2.130.10.10">
    <property type="entry name" value="YVTN repeat-like/Quinoprotein amine dehydrogenase"/>
    <property type="match status" value="2"/>
</dbReference>
<dbReference type="Pfam" id="PF00400">
    <property type="entry name" value="WD40"/>
    <property type="match status" value="3"/>
</dbReference>
<dbReference type="InParanoid" id="A0A672Q753"/>
<dbReference type="InterPro" id="IPR015943">
    <property type="entry name" value="WD40/YVTN_repeat-like_dom_sf"/>
</dbReference>
<protein>
    <submittedName>
        <fullName evidence="4">WD40 repeat domain 95</fullName>
    </submittedName>
</protein>